<dbReference type="AlphaFoldDB" id="A0A1I8FMC8"/>
<feature type="compositionally biased region" description="Low complexity" evidence="1">
    <location>
        <begin position="208"/>
        <end position="219"/>
    </location>
</feature>
<feature type="region of interest" description="Disordered" evidence="1">
    <location>
        <begin position="105"/>
        <end position="154"/>
    </location>
</feature>
<protein>
    <submittedName>
        <fullName evidence="3">HP domain-containing protein</fullName>
    </submittedName>
</protein>
<evidence type="ECO:0000313" key="2">
    <source>
        <dbReference type="Proteomes" id="UP000095280"/>
    </source>
</evidence>
<organism evidence="2 3">
    <name type="scientific">Macrostomum lignano</name>
    <dbReference type="NCBI Taxonomy" id="282301"/>
    <lineage>
        <taxon>Eukaryota</taxon>
        <taxon>Metazoa</taxon>
        <taxon>Spiralia</taxon>
        <taxon>Lophotrochozoa</taxon>
        <taxon>Platyhelminthes</taxon>
        <taxon>Rhabditophora</taxon>
        <taxon>Macrostomorpha</taxon>
        <taxon>Macrostomida</taxon>
        <taxon>Macrostomidae</taxon>
        <taxon>Macrostomum</taxon>
    </lineage>
</organism>
<keyword evidence="2" id="KW-1185">Reference proteome</keyword>
<accession>A0A1I8FMC8</accession>
<name>A0A1I8FMC8_9PLAT</name>
<proteinExistence type="predicted"/>
<feature type="region of interest" description="Disordered" evidence="1">
    <location>
        <begin position="27"/>
        <end position="46"/>
    </location>
</feature>
<evidence type="ECO:0000313" key="3">
    <source>
        <dbReference type="WBParaSite" id="maker-unitig_39757-snap-gene-0.2-mRNA-1"/>
    </source>
</evidence>
<feature type="compositionally biased region" description="Low complexity" evidence="1">
    <location>
        <begin position="109"/>
        <end position="118"/>
    </location>
</feature>
<dbReference type="WBParaSite" id="maker-unitig_39757-snap-gene-0.2-mRNA-1">
    <property type="protein sequence ID" value="maker-unitig_39757-snap-gene-0.2-mRNA-1"/>
    <property type="gene ID" value="maker-unitig_39757-snap-gene-0.2"/>
</dbReference>
<feature type="compositionally biased region" description="Polar residues" evidence="1">
    <location>
        <begin position="258"/>
        <end position="269"/>
    </location>
</feature>
<sequence>EPLASAAFLEDIESKRAARLDFFRRGEGDLDKRKRRTPAAPAGPRAVDVLSGSGHAAQLAAPRRRPASCWPRPALLLWWRRMLFCPAHPRRCGLNFLAWCNQPGPSPPAQQSGAPGVAARRRAAASSTGGPHRDDSGATRRNEAVCAKPSAAQRASFPRSSGLRRCCGTCRRAVHRRRRDRVALRRLLQADGEPVEFEADTQPLFPTSARAAYSSSSSAQQPPPYKSGSGRDAEAGHLKMSRVRNKNVTRQTVDEDQLNLNSKTQPQPQ</sequence>
<feature type="region of interest" description="Disordered" evidence="1">
    <location>
        <begin position="198"/>
        <end position="269"/>
    </location>
</feature>
<reference evidence="3" key="1">
    <citation type="submission" date="2016-11" db="UniProtKB">
        <authorList>
            <consortium name="WormBaseParasite"/>
        </authorList>
    </citation>
    <scope>IDENTIFICATION</scope>
</reference>
<dbReference type="Proteomes" id="UP000095280">
    <property type="component" value="Unplaced"/>
</dbReference>
<feature type="compositionally biased region" description="Basic and acidic residues" evidence="1">
    <location>
        <begin position="131"/>
        <end position="143"/>
    </location>
</feature>
<evidence type="ECO:0000256" key="1">
    <source>
        <dbReference type="SAM" id="MobiDB-lite"/>
    </source>
</evidence>